<dbReference type="AlphaFoldDB" id="A0A9P4I0I4"/>
<evidence type="ECO:0000313" key="11">
    <source>
        <dbReference type="Proteomes" id="UP000799776"/>
    </source>
</evidence>
<dbReference type="GO" id="GO:0006270">
    <property type="term" value="P:DNA replication initiation"/>
    <property type="evidence" value="ECO:0007669"/>
    <property type="project" value="UniProtKB-UniRule"/>
</dbReference>
<keyword evidence="6" id="KW-0131">Cell cycle</keyword>
<dbReference type="Proteomes" id="UP000799776">
    <property type="component" value="Unassembled WGS sequence"/>
</dbReference>
<dbReference type="InterPro" id="IPR054425">
    <property type="entry name" value="Cdc6_ORC1-like_ATPase_lid"/>
</dbReference>
<evidence type="ECO:0000256" key="6">
    <source>
        <dbReference type="ARBA" id="ARBA00023306"/>
    </source>
</evidence>
<keyword evidence="3 10" id="KW-0132">Cell division</keyword>
<name>A0A9P4I0I4_9PEZI</name>
<organism evidence="10 11">
    <name type="scientific">Saccharata proteae CBS 121410</name>
    <dbReference type="NCBI Taxonomy" id="1314787"/>
    <lineage>
        <taxon>Eukaryota</taxon>
        <taxon>Fungi</taxon>
        <taxon>Dikarya</taxon>
        <taxon>Ascomycota</taxon>
        <taxon>Pezizomycotina</taxon>
        <taxon>Dothideomycetes</taxon>
        <taxon>Dothideomycetes incertae sedis</taxon>
        <taxon>Botryosphaeriales</taxon>
        <taxon>Saccharataceae</taxon>
        <taxon>Saccharata</taxon>
    </lineage>
</organism>
<feature type="compositionally biased region" description="Low complexity" evidence="8">
    <location>
        <begin position="18"/>
        <end position="35"/>
    </location>
</feature>
<feature type="compositionally biased region" description="Basic residues" evidence="8">
    <location>
        <begin position="78"/>
        <end position="90"/>
    </location>
</feature>
<dbReference type="Pfam" id="PF22606">
    <property type="entry name" value="Cdc6-ORC-like_ATPase_lid"/>
    <property type="match status" value="1"/>
</dbReference>
<dbReference type="SUPFAM" id="SSF52540">
    <property type="entry name" value="P-loop containing nucleoside triphosphate hydrolases"/>
    <property type="match status" value="1"/>
</dbReference>
<evidence type="ECO:0000259" key="9">
    <source>
        <dbReference type="SMART" id="SM00382"/>
    </source>
</evidence>
<evidence type="ECO:0000256" key="4">
    <source>
        <dbReference type="ARBA" id="ARBA00022705"/>
    </source>
</evidence>
<dbReference type="GO" id="GO:0005634">
    <property type="term" value="C:nucleus"/>
    <property type="evidence" value="ECO:0007669"/>
    <property type="project" value="UniProtKB-SubCell"/>
</dbReference>
<feature type="domain" description="AAA+ ATPase" evidence="9">
    <location>
        <begin position="197"/>
        <end position="341"/>
    </location>
</feature>
<dbReference type="Pfam" id="PF13191">
    <property type="entry name" value="AAA_16"/>
    <property type="match status" value="1"/>
</dbReference>
<accession>A0A9P4I0I4</accession>
<keyword evidence="4" id="KW-0235">DNA replication</keyword>
<sequence length="648" mass="70870">MAATTVLGKRSRNTPAKASTSARATRATRSSTRTTQFVVLDNNENENPFITPAKKHDAVRDDSVIDDEDRLVEEIRPVKRARGRPPIKHRRSDEDAPVDDRPITKPKTPSTPRHRDALANKVPVTPRHRVVVGGKPMTPRTPRTGQDPVTPRSLVPTVYNDARQLFIRGVQPDRLTGRDNERAELQQFVSTRVEKKSSGCLYVSGPPGTGKSALVSEVCQEFADDASVKCAYLNCMSAKSAREIYFKLLEEIDEADGVLEGDESDTLRAIIKERRTSYVVTLDEIDHLLELDLELLYKLFEWALRPGSSLVLIGIANALDLTDRFLPRLKSRGLKPQLLPFMPYNAAQIGQVITTKLRTLLPKAHTGPADFVPFLHPTAIRFLSAKVAGQNGDLRNAFDICRRTIDLIETETRNQHAKKAEEQQTPTPTPSPTKTPLIDNLNLCSPPTKTAQRQSSISALTALTAPRATIAHMANITAAVFSNGSKNRLRTLNLQQRAVLCALCALEHRLRTNNPTMTHPTTPSKSSAATATAPTIKALYTTYSHLCTRDSTLHPLTTTEFRDVVGSLETLSLISTVEQGRTGSFVKQAGTPSRRGRKVCDGFGGEGLGDERRVASCVGVGELKEGVLGAGEKGSGVLRGILEGEGLL</sequence>
<feature type="compositionally biased region" description="Basic and acidic residues" evidence="8">
    <location>
        <begin position="413"/>
        <end position="422"/>
    </location>
</feature>
<dbReference type="InterPro" id="IPR050311">
    <property type="entry name" value="ORC1/CDC6"/>
</dbReference>
<dbReference type="InterPro" id="IPR027417">
    <property type="entry name" value="P-loop_NTPase"/>
</dbReference>
<dbReference type="GO" id="GO:0033314">
    <property type="term" value="P:mitotic DNA replication checkpoint signaling"/>
    <property type="evidence" value="ECO:0007669"/>
    <property type="project" value="TreeGrafter"/>
</dbReference>
<keyword evidence="5" id="KW-0539">Nucleus</keyword>
<reference evidence="10" key="1">
    <citation type="journal article" date="2020" name="Stud. Mycol.">
        <title>101 Dothideomycetes genomes: a test case for predicting lifestyles and emergence of pathogens.</title>
        <authorList>
            <person name="Haridas S."/>
            <person name="Albert R."/>
            <person name="Binder M."/>
            <person name="Bloem J."/>
            <person name="Labutti K."/>
            <person name="Salamov A."/>
            <person name="Andreopoulos B."/>
            <person name="Baker S."/>
            <person name="Barry K."/>
            <person name="Bills G."/>
            <person name="Bluhm B."/>
            <person name="Cannon C."/>
            <person name="Castanera R."/>
            <person name="Culley D."/>
            <person name="Daum C."/>
            <person name="Ezra D."/>
            <person name="Gonzalez J."/>
            <person name="Henrissat B."/>
            <person name="Kuo A."/>
            <person name="Liang C."/>
            <person name="Lipzen A."/>
            <person name="Lutzoni F."/>
            <person name="Magnuson J."/>
            <person name="Mondo S."/>
            <person name="Nolan M."/>
            <person name="Ohm R."/>
            <person name="Pangilinan J."/>
            <person name="Park H.-J."/>
            <person name="Ramirez L."/>
            <person name="Alfaro M."/>
            <person name="Sun H."/>
            <person name="Tritt A."/>
            <person name="Yoshinaga Y."/>
            <person name="Zwiers L.-H."/>
            <person name="Turgeon B."/>
            <person name="Goodwin S."/>
            <person name="Spatafora J."/>
            <person name="Crous P."/>
            <person name="Grigoriev I."/>
        </authorList>
    </citation>
    <scope>NUCLEOTIDE SEQUENCE</scope>
    <source>
        <strain evidence="10">CBS 121410</strain>
    </source>
</reference>
<dbReference type="Pfam" id="PF09079">
    <property type="entry name" value="WHD_Cdc6"/>
    <property type="match status" value="1"/>
</dbReference>
<evidence type="ECO:0000256" key="1">
    <source>
        <dbReference type="ARBA" id="ARBA00004123"/>
    </source>
</evidence>
<feature type="compositionally biased region" description="Basic and acidic residues" evidence="8">
    <location>
        <begin position="91"/>
        <end position="103"/>
    </location>
</feature>
<dbReference type="PANTHER" id="PTHR10763:SF26">
    <property type="entry name" value="CELL DIVISION CONTROL PROTEIN 6 HOMOLOG"/>
    <property type="match status" value="1"/>
</dbReference>
<feature type="region of interest" description="Disordered" evidence="8">
    <location>
        <begin position="413"/>
        <end position="436"/>
    </location>
</feature>
<dbReference type="OrthoDB" id="1926878at2759"/>
<dbReference type="InterPro" id="IPR015163">
    <property type="entry name" value="Cdc6_C"/>
</dbReference>
<protein>
    <recommendedName>
        <fullName evidence="7">Cell division control protein</fullName>
    </recommendedName>
</protein>
<proteinExistence type="inferred from homology"/>
<dbReference type="GO" id="GO:0051301">
    <property type="term" value="P:cell division"/>
    <property type="evidence" value="ECO:0007669"/>
    <property type="project" value="UniProtKB-UniRule"/>
</dbReference>
<dbReference type="InterPro" id="IPR036388">
    <property type="entry name" value="WH-like_DNA-bd_sf"/>
</dbReference>
<dbReference type="FunFam" id="3.40.50.300:FF:000547">
    <property type="entry name" value="Cell division control protein"/>
    <property type="match status" value="1"/>
</dbReference>
<evidence type="ECO:0000256" key="3">
    <source>
        <dbReference type="ARBA" id="ARBA00022618"/>
    </source>
</evidence>
<evidence type="ECO:0000256" key="8">
    <source>
        <dbReference type="SAM" id="MobiDB-lite"/>
    </source>
</evidence>
<feature type="compositionally biased region" description="Basic and acidic residues" evidence="8">
    <location>
        <begin position="54"/>
        <end position="63"/>
    </location>
</feature>
<comment type="caution">
    <text evidence="10">The sequence shown here is derived from an EMBL/GenBank/DDBJ whole genome shotgun (WGS) entry which is preliminary data.</text>
</comment>
<dbReference type="CDD" id="cd00009">
    <property type="entry name" value="AAA"/>
    <property type="match status" value="1"/>
</dbReference>
<keyword evidence="11" id="KW-1185">Reference proteome</keyword>
<evidence type="ECO:0000313" key="10">
    <source>
        <dbReference type="EMBL" id="KAF2090525.1"/>
    </source>
</evidence>
<dbReference type="InterPro" id="IPR003593">
    <property type="entry name" value="AAA+_ATPase"/>
</dbReference>
<evidence type="ECO:0000256" key="5">
    <source>
        <dbReference type="ARBA" id="ARBA00023242"/>
    </source>
</evidence>
<evidence type="ECO:0000256" key="2">
    <source>
        <dbReference type="ARBA" id="ARBA00006184"/>
    </source>
</evidence>
<gene>
    <name evidence="10" type="ORF">K490DRAFT_70978</name>
</gene>
<dbReference type="GO" id="GO:0003688">
    <property type="term" value="F:DNA replication origin binding"/>
    <property type="evidence" value="ECO:0007669"/>
    <property type="project" value="TreeGrafter"/>
</dbReference>
<comment type="subcellular location">
    <subcellularLocation>
        <location evidence="1">Nucleus</location>
    </subcellularLocation>
</comment>
<feature type="region of interest" description="Disordered" evidence="8">
    <location>
        <begin position="131"/>
        <end position="154"/>
    </location>
</feature>
<dbReference type="InterPro" id="IPR041664">
    <property type="entry name" value="AAA_16"/>
</dbReference>
<comment type="similarity">
    <text evidence="2 7">Belongs to the CDC6/cdc18 family.</text>
</comment>
<dbReference type="SMART" id="SM00382">
    <property type="entry name" value="AAA"/>
    <property type="match status" value="1"/>
</dbReference>
<dbReference type="Gene3D" id="1.10.10.10">
    <property type="entry name" value="Winged helix-like DNA-binding domain superfamily/Winged helix DNA-binding domain"/>
    <property type="match status" value="1"/>
</dbReference>
<dbReference type="InterPro" id="IPR016314">
    <property type="entry name" value="Cdc6/18"/>
</dbReference>
<dbReference type="Gene3D" id="1.10.8.60">
    <property type="match status" value="1"/>
</dbReference>
<dbReference type="EMBL" id="ML978712">
    <property type="protein sequence ID" value="KAF2090525.1"/>
    <property type="molecule type" value="Genomic_DNA"/>
</dbReference>
<evidence type="ECO:0000256" key="7">
    <source>
        <dbReference type="PIRNR" id="PIRNR001767"/>
    </source>
</evidence>
<dbReference type="Gene3D" id="3.40.50.300">
    <property type="entry name" value="P-loop containing nucleotide triphosphate hydrolases"/>
    <property type="match status" value="1"/>
</dbReference>
<dbReference type="PIRSF" id="PIRSF001767">
    <property type="entry name" value="Cdc6"/>
    <property type="match status" value="1"/>
</dbReference>
<dbReference type="PANTHER" id="PTHR10763">
    <property type="entry name" value="CELL DIVISION CONTROL PROTEIN 6-RELATED"/>
    <property type="match status" value="1"/>
</dbReference>
<feature type="region of interest" description="Disordered" evidence="8">
    <location>
        <begin position="1"/>
        <end position="118"/>
    </location>
</feature>